<evidence type="ECO:0000313" key="2">
    <source>
        <dbReference type="EMBL" id="HIT84803.1"/>
    </source>
</evidence>
<dbReference type="Gene3D" id="3.40.50.880">
    <property type="match status" value="1"/>
</dbReference>
<proteinExistence type="predicted"/>
<feature type="domain" description="Beta-galactosidase trimerisation" evidence="1">
    <location>
        <begin position="379"/>
        <end position="430"/>
    </location>
</feature>
<dbReference type="GO" id="GO:0004565">
    <property type="term" value="F:beta-galactosidase activity"/>
    <property type="evidence" value="ECO:0007669"/>
    <property type="project" value="InterPro"/>
</dbReference>
<dbReference type="Proteomes" id="UP000824165">
    <property type="component" value="Unassembled WGS sequence"/>
</dbReference>
<dbReference type="InterPro" id="IPR029062">
    <property type="entry name" value="Class_I_gatase-like"/>
</dbReference>
<dbReference type="SUPFAM" id="SSF51445">
    <property type="entry name" value="(Trans)glycosidases"/>
    <property type="match status" value="1"/>
</dbReference>
<dbReference type="Pfam" id="PF14871">
    <property type="entry name" value="GHL6"/>
    <property type="match status" value="1"/>
</dbReference>
<dbReference type="Pfam" id="PF08532">
    <property type="entry name" value="Glyco_hydro_42M"/>
    <property type="match status" value="1"/>
</dbReference>
<name>A0A9D1H1Z3_9FIRM</name>
<gene>
    <name evidence="2" type="ORF">IAA60_02730</name>
</gene>
<dbReference type="InterPro" id="IPR017853">
    <property type="entry name" value="GH"/>
</dbReference>
<dbReference type="CDD" id="cd03143">
    <property type="entry name" value="A4_beta-galactosidase_middle_domain"/>
    <property type="match status" value="1"/>
</dbReference>
<dbReference type="Gene3D" id="3.20.20.80">
    <property type="entry name" value="Glycosidases"/>
    <property type="match status" value="1"/>
</dbReference>
<dbReference type="SUPFAM" id="SSF52317">
    <property type="entry name" value="Class I glutamine amidotransferase-like"/>
    <property type="match status" value="1"/>
</dbReference>
<dbReference type="GO" id="GO:0005975">
    <property type="term" value="P:carbohydrate metabolic process"/>
    <property type="evidence" value="ECO:0007669"/>
    <property type="project" value="InterPro"/>
</dbReference>
<dbReference type="EMBL" id="DVLU01000024">
    <property type="protein sequence ID" value="HIT84803.1"/>
    <property type="molecule type" value="Genomic_DNA"/>
</dbReference>
<dbReference type="AlphaFoldDB" id="A0A9D1H1Z3"/>
<comment type="caution">
    <text evidence="2">The sequence shown here is derived from an EMBL/GenBank/DDBJ whole genome shotgun (WGS) entry which is preliminary data.</text>
</comment>
<reference evidence="2" key="2">
    <citation type="journal article" date="2021" name="PeerJ">
        <title>Extensive microbial diversity within the chicken gut microbiome revealed by metagenomics and culture.</title>
        <authorList>
            <person name="Gilroy R."/>
            <person name="Ravi A."/>
            <person name="Getino M."/>
            <person name="Pursley I."/>
            <person name="Horton D.L."/>
            <person name="Alikhan N.F."/>
            <person name="Baker D."/>
            <person name="Gharbi K."/>
            <person name="Hall N."/>
            <person name="Watson M."/>
            <person name="Adriaenssens E.M."/>
            <person name="Foster-Nyarko E."/>
            <person name="Jarju S."/>
            <person name="Secka A."/>
            <person name="Antonio M."/>
            <person name="Oren A."/>
            <person name="Chaudhuri R.R."/>
            <person name="La Ragione R."/>
            <person name="Hildebrand F."/>
            <person name="Pallen M.J."/>
        </authorList>
    </citation>
    <scope>NUCLEOTIDE SEQUENCE</scope>
    <source>
        <strain evidence="2">CHK181-108</strain>
    </source>
</reference>
<accession>A0A9D1H1Z3</accession>
<evidence type="ECO:0000313" key="3">
    <source>
        <dbReference type="Proteomes" id="UP000824165"/>
    </source>
</evidence>
<reference evidence="2" key="1">
    <citation type="submission" date="2020-10" db="EMBL/GenBank/DDBJ databases">
        <authorList>
            <person name="Gilroy R."/>
        </authorList>
    </citation>
    <scope>NUCLEOTIDE SEQUENCE</scope>
    <source>
        <strain evidence="2">CHK181-108</strain>
    </source>
</reference>
<organism evidence="2 3">
    <name type="scientific">Candidatus Ornithomonoglobus intestinigallinarum</name>
    <dbReference type="NCBI Taxonomy" id="2840894"/>
    <lineage>
        <taxon>Bacteria</taxon>
        <taxon>Bacillati</taxon>
        <taxon>Bacillota</taxon>
        <taxon>Clostridia</taxon>
        <taxon>Candidatus Ornithomonoglobus</taxon>
    </lineage>
</organism>
<evidence type="ECO:0000259" key="1">
    <source>
        <dbReference type="Pfam" id="PF08532"/>
    </source>
</evidence>
<sequence>MNFRQVNLDFHTSEKIDGIGAEFNKEEFQSALKAGHINSVTLFAKCHHGWAYFPAEENEMHPHLSFDLLGEEIKAAKEIGVKTPVYISAGLDEKEARRHPEWLVRNRDESTMWAKTFDEAGYHKFCMASPYLDVLVRQIEEVCKKYDADGIFLDIVGVQPCYCQNCIRERMEMGLDPYDGDDVMKHAELVYKRYAKAARRAVDRYKPGLDIFHNGGHIRQGRRDLAFYNSHIEIESLPTGGWGYDHFPVSARYCQGLGLEYLGMTGKFHSTWGEFGGFKHPNALRFEVSLAAANGAKCSVGDQLHPSGKPDNVTYELIGRAYAELEEKEPWLDNVTPVSDIAVVSPEAYTGAMSTGQTSQVDAAGAGAGRIMLEGKYLFDVVDFESELDKYKLVILPDVVRADSGFEKKLSRFCENGGKVLASGVSALKEGGNEFCLDLGAKWEGENEYRPDYFRPSERMDGMGDTGYVMYGHGQRISLAGTEIGKRENPYFNRTWEHFCSHRHTPDSGEYGGPGMTEGRDGIYIAWDIFSDYAENGCIWYKQIVMYAVDRLLGDNKTLVTDLPAQGVTTLMKQPDRYVCHMLYASPVKRGRGIEVIEDILPVYDTRLSLKLGKNISRVYLAPQLEDIPFTERDGRIEITVDKIDCHQMIVLE</sequence>
<protein>
    <submittedName>
        <fullName evidence="2">Beta-galactosidase trimerization domain-containing protein</fullName>
    </submittedName>
</protein>
<dbReference type="InterPro" id="IPR028212">
    <property type="entry name" value="GHL6"/>
</dbReference>
<dbReference type="InterPro" id="IPR013738">
    <property type="entry name" value="Beta_galactosidase_Trimer"/>
</dbReference>